<dbReference type="GO" id="GO:0005615">
    <property type="term" value="C:extracellular space"/>
    <property type="evidence" value="ECO:0007669"/>
    <property type="project" value="InterPro"/>
</dbReference>
<protein>
    <submittedName>
        <fullName evidence="4">Serine protease inhibitor</fullName>
    </submittedName>
</protein>
<dbReference type="AlphaFoldDB" id="A4ABN4"/>
<evidence type="ECO:0000259" key="3">
    <source>
        <dbReference type="SMART" id="SM00093"/>
    </source>
</evidence>
<feature type="chain" id="PRO_5002664427" evidence="2">
    <location>
        <begin position="23"/>
        <end position="439"/>
    </location>
</feature>
<dbReference type="PANTHER" id="PTHR11461">
    <property type="entry name" value="SERINE PROTEASE INHIBITOR, SERPIN"/>
    <property type="match status" value="1"/>
</dbReference>
<comment type="caution">
    <text evidence="4">The sequence shown here is derived from an EMBL/GenBank/DDBJ whole genome shotgun (WGS) entry which is preliminary data.</text>
</comment>
<dbReference type="Gene3D" id="2.30.39.10">
    <property type="entry name" value="Alpha-1-antitrypsin, domain 1"/>
    <property type="match status" value="1"/>
</dbReference>
<feature type="signal peptide" evidence="2">
    <location>
        <begin position="1"/>
        <end position="22"/>
    </location>
</feature>
<gene>
    <name evidence="4" type="ORF">KT71_05967</name>
</gene>
<feature type="domain" description="Serpin" evidence="3">
    <location>
        <begin position="48"/>
        <end position="435"/>
    </location>
</feature>
<name>A4ABN4_9GAMM</name>
<sequence>MRLRLFIFGLVMHCACSGLVSAQSGDISAESLRPQELQDATSINAIASDLLLARLEYGSQSNAMISSVSLYYALALLSEGAGTTTRDLLNRRLLQNSDTELSEVAPALAKAISSPFLEGVSQGAFSLSSSLWAHSGNDSPPACQQRTDAFEFKDTFLKQAASLYNAGDRSLDFVSPESPGVINSWVEEQTRGLVQKVINQKTLECLDWAIINAATFEGAWAISARRLPIYDGYRFVNVEGNLQPAETFRSNDHIAPVADFADGSSAFELPFSGGKYSFIVHMPSSDTDDVWSWLLQDSIPGAQEVIAAVLSNTGALNELTIQMPVFAFNDAVEMTATSQLPKAMGIEGLFSQSADFGRMSELPSYVRLIKQDTRLELDEKGVKAAAVTVVLGKVGVTSVRRSYPRREIIVDRPFSFAIVERSTGTMLFNGVVTSIDSAD</sequence>
<dbReference type="InterPro" id="IPR036186">
    <property type="entry name" value="Serpin_sf"/>
</dbReference>
<dbReference type="EMBL" id="AAOA02000004">
    <property type="protein sequence ID" value="EAQ96547.2"/>
    <property type="molecule type" value="Genomic_DNA"/>
</dbReference>
<dbReference type="InterPro" id="IPR042185">
    <property type="entry name" value="Serpin_sf_2"/>
</dbReference>
<dbReference type="eggNOG" id="COG4826">
    <property type="taxonomic scope" value="Bacteria"/>
</dbReference>
<dbReference type="SMART" id="SM00093">
    <property type="entry name" value="SERPIN"/>
    <property type="match status" value="1"/>
</dbReference>
<evidence type="ECO:0000256" key="2">
    <source>
        <dbReference type="SAM" id="SignalP"/>
    </source>
</evidence>
<dbReference type="PANTHER" id="PTHR11461:SF211">
    <property type="entry name" value="GH10112P-RELATED"/>
    <property type="match status" value="1"/>
</dbReference>
<proteinExistence type="inferred from homology"/>
<organism evidence="4 5">
    <name type="scientific">Congregibacter litoralis KT71</name>
    <dbReference type="NCBI Taxonomy" id="314285"/>
    <lineage>
        <taxon>Bacteria</taxon>
        <taxon>Pseudomonadati</taxon>
        <taxon>Pseudomonadota</taxon>
        <taxon>Gammaproteobacteria</taxon>
        <taxon>Cellvibrionales</taxon>
        <taxon>Halieaceae</taxon>
        <taxon>Congregibacter</taxon>
    </lineage>
</organism>
<dbReference type="InterPro" id="IPR023796">
    <property type="entry name" value="Serpin_dom"/>
</dbReference>
<dbReference type="GO" id="GO:0004867">
    <property type="term" value="F:serine-type endopeptidase inhibitor activity"/>
    <property type="evidence" value="ECO:0007669"/>
    <property type="project" value="InterPro"/>
</dbReference>
<comment type="similarity">
    <text evidence="1">Belongs to the serpin family.</text>
</comment>
<dbReference type="SUPFAM" id="SSF56574">
    <property type="entry name" value="Serpins"/>
    <property type="match status" value="1"/>
</dbReference>
<dbReference type="HOGENOM" id="CLU_023330_0_3_6"/>
<evidence type="ECO:0000313" key="5">
    <source>
        <dbReference type="Proteomes" id="UP000019205"/>
    </source>
</evidence>
<keyword evidence="5" id="KW-1185">Reference proteome</keyword>
<dbReference type="InterPro" id="IPR042178">
    <property type="entry name" value="Serpin_sf_1"/>
</dbReference>
<reference evidence="4 5" key="2">
    <citation type="journal article" date="2009" name="PLoS ONE">
        <title>The photosynthetic apparatus and its regulation in the aerobic gammaproteobacterium Congregibacter litoralis gen. nov., sp. nov.</title>
        <authorList>
            <person name="Spring S."/>
            <person name="Lunsdorf H."/>
            <person name="Fuchs B.M."/>
            <person name="Tindall B.J."/>
        </authorList>
    </citation>
    <scope>NUCLEOTIDE SEQUENCE [LARGE SCALE GENOMIC DNA]</scope>
    <source>
        <strain evidence="4">KT71</strain>
    </source>
</reference>
<dbReference type="Pfam" id="PF00079">
    <property type="entry name" value="Serpin"/>
    <property type="match status" value="1"/>
</dbReference>
<keyword evidence="2" id="KW-0732">Signal</keyword>
<dbReference type="STRING" id="314285.KT71_05967"/>
<dbReference type="Proteomes" id="UP000019205">
    <property type="component" value="Chromosome"/>
</dbReference>
<evidence type="ECO:0000256" key="1">
    <source>
        <dbReference type="RuleBase" id="RU000411"/>
    </source>
</evidence>
<dbReference type="InterPro" id="IPR000215">
    <property type="entry name" value="Serpin_fam"/>
</dbReference>
<accession>A4ABN4</accession>
<evidence type="ECO:0000313" key="4">
    <source>
        <dbReference type="EMBL" id="EAQ96547.2"/>
    </source>
</evidence>
<dbReference type="Gene3D" id="3.30.497.10">
    <property type="entry name" value="Antithrombin, subunit I, domain 2"/>
    <property type="match status" value="1"/>
</dbReference>
<reference evidence="4 5" key="1">
    <citation type="journal article" date="2007" name="Proc. Natl. Acad. Sci. U.S.A.">
        <title>Characterization of a marine gammaproteobacterium capable of aerobic anoxygenic photosynthesis.</title>
        <authorList>
            <person name="Fuchs B.M."/>
            <person name="Spring S."/>
            <person name="Teeling H."/>
            <person name="Quast C."/>
            <person name="Wulf J."/>
            <person name="Schattenhofer M."/>
            <person name="Yan S."/>
            <person name="Ferriera S."/>
            <person name="Johnson J."/>
            <person name="Glockner F.O."/>
            <person name="Amann R."/>
        </authorList>
    </citation>
    <scope>NUCLEOTIDE SEQUENCE [LARGE SCALE GENOMIC DNA]</scope>
    <source>
        <strain evidence="4">KT71</strain>
    </source>
</reference>